<protein>
    <recommendedName>
        <fullName evidence="4">lipoyl(octanoyl) transferase</fullName>
        <ecNumber evidence="4">2.3.1.181</ecNumber>
    </recommendedName>
    <alternativeName>
        <fullName evidence="7">Lipoate-protein ligase B</fullName>
    </alternativeName>
    <alternativeName>
        <fullName evidence="8">Lipoyl/octanoyl transferase</fullName>
    </alternativeName>
</protein>
<evidence type="ECO:0000256" key="5">
    <source>
        <dbReference type="ARBA" id="ARBA00022679"/>
    </source>
</evidence>
<dbReference type="SUPFAM" id="SSF55681">
    <property type="entry name" value="Class II aaRS and biotin synthetases"/>
    <property type="match status" value="1"/>
</dbReference>
<name>A0A0B6ZM13_9EUPU</name>
<dbReference type="CDD" id="cd16444">
    <property type="entry name" value="LipB"/>
    <property type="match status" value="1"/>
</dbReference>
<dbReference type="InterPro" id="IPR045864">
    <property type="entry name" value="aa-tRNA-synth_II/BPL/LPL"/>
</dbReference>
<evidence type="ECO:0000256" key="7">
    <source>
        <dbReference type="ARBA" id="ARBA00030797"/>
    </source>
</evidence>
<dbReference type="InterPro" id="IPR000544">
    <property type="entry name" value="Octanoyltransferase"/>
</dbReference>
<dbReference type="PANTHER" id="PTHR10993:SF7">
    <property type="entry name" value="LIPOYLTRANSFERASE 2, MITOCHONDRIAL-RELATED"/>
    <property type="match status" value="1"/>
</dbReference>
<dbReference type="Pfam" id="PF21948">
    <property type="entry name" value="LplA-B_cat"/>
    <property type="match status" value="1"/>
</dbReference>
<gene>
    <name evidence="10" type="primary">ORF71219</name>
</gene>
<accession>A0A0B6ZM13</accession>
<sequence>MCALSNSRSVSVITLGRMGFMAAYDVQTRFARQHLDELSGKPNAHGVNTLLLVEHTPVYTVGVRGKEFNKSIETDLKKTGAEFYKTNRGGLLTFHGPGQLVVYPILNLQLFKPSLKWYGCQLEQTMINTLKQFGLTGRTTDQTGIWVEDRKIGTIGLHESHFITTHGVSLNCNVDLDWFKHIAPYGHAGVEVTSLAKETKQNVDHKDVVKPFLRCFQDVFDCELEFKMLEEKELKSTYITRHAPTGKEFDAAPSVAGLSSRPKYTLRHLSTLSVAASPLGNLQSKNTPMW</sequence>
<reference evidence="10" key="1">
    <citation type="submission" date="2014-12" db="EMBL/GenBank/DDBJ databases">
        <title>Insight into the proteome of Arion vulgaris.</title>
        <authorList>
            <person name="Aradska J."/>
            <person name="Bulat T."/>
            <person name="Smidak R."/>
            <person name="Sarate P."/>
            <person name="Gangsoo J."/>
            <person name="Sialana F."/>
            <person name="Bilban M."/>
            <person name="Lubec G."/>
        </authorList>
    </citation>
    <scope>NUCLEOTIDE SEQUENCE</scope>
    <source>
        <tissue evidence="10">Skin</tissue>
    </source>
</reference>
<dbReference type="PROSITE" id="PS51733">
    <property type="entry name" value="BPL_LPL_CATALYTIC"/>
    <property type="match status" value="1"/>
</dbReference>
<comment type="pathway">
    <text evidence="2">Protein modification; protein lipoylation via endogenous pathway; protein N(6)-(lipoyl)lysine from octanoyl-[acyl-carrier-protein]: step 1/2.</text>
</comment>
<dbReference type="GO" id="GO:0009249">
    <property type="term" value="P:protein lipoylation"/>
    <property type="evidence" value="ECO:0007669"/>
    <property type="project" value="InterPro"/>
</dbReference>
<evidence type="ECO:0000313" key="10">
    <source>
        <dbReference type="EMBL" id="CEK69689.1"/>
    </source>
</evidence>
<evidence type="ECO:0000256" key="6">
    <source>
        <dbReference type="ARBA" id="ARBA00023315"/>
    </source>
</evidence>
<comment type="similarity">
    <text evidence="3">Belongs to the LipB family.</text>
</comment>
<keyword evidence="5" id="KW-0808">Transferase</keyword>
<keyword evidence="6" id="KW-0012">Acyltransferase</keyword>
<evidence type="ECO:0000256" key="1">
    <source>
        <dbReference type="ARBA" id="ARBA00004173"/>
    </source>
</evidence>
<evidence type="ECO:0000256" key="2">
    <source>
        <dbReference type="ARBA" id="ARBA00004821"/>
    </source>
</evidence>
<evidence type="ECO:0000256" key="3">
    <source>
        <dbReference type="ARBA" id="ARBA00007907"/>
    </source>
</evidence>
<dbReference type="GO" id="GO:0033819">
    <property type="term" value="F:lipoyl(octanoyl) transferase activity"/>
    <property type="evidence" value="ECO:0007669"/>
    <property type="project" value="UniProtKB-EC"/>
</dbReference>
<evidence type="ECO:0000256" key="8">
    <source>
        <dbReference type="ARBA" id="ARBA00033331"/>
    </source>
</evidence>
<proteinExistence type="inferred from homology"/>
<dbReference type="NCBIfam" id="TIGR00214">
    <property type="entry name" value="lipB"/>
    <property type="match status" value="1"/>
</dbReference>
<dbReference type="PANTHER" id="PTHR10993">
    <property type="entry name" value="OCTANOYLTRANSFERASE"/>
    <property type="match status" value="1"/>
</dbReference>
<dbReference type="GO" id="GO:0005739">
    <property type="term" value="C:mitochondrion"/>
    <property type="evidence" value="ECO:0007669"/>
    <property type="project" value="UniProtKB-SubCell"/>
</dbReference>
<dbReference type="InterPro" id="IPR020605">
    <property type="entry name" value="Octanoyltransferase_CS"/>
</dbReference>
<dbReference type="InterPro" id="IPR004143">
    <property type="entry name" value="BPL_LPL_catalytic"/>
</dbReference>
<feature type="domain" description="BPL/LPL catalytic" evidence="9">
    <location>
        <begin position="44"/>
        <end position="224"/>
    </location>
</feature>
<dbReference type="EC" id="2.3.1.181" evidence="4"/>
<dbReference type="UniPathway" id="UPA00538">
    <property type="reaction ID" value="UER00592"/>
</dbReference>
<dbReference type="Gene3D" id="3.30.930.10">
    <property type="entry name" value="Bira Bifunctional Protein, Domain 2"/>
    <property type="match status" value="1"/>
</dbReference>
<dbReference type="PROSITE" id="PS01313">
    <property type="entry name" value="LIPB"/>
    <property type="match status" value="1"/>
</dbReference>
<organism evidence="10">
    <name type="scientific">Arion vulgaris</name>
    <dbReference type="NCBI Taxonomy" id="1028688"/>
    <lineage>
        <taxon>Eukaryota</taxon>
        <taxon>Metazoa</taxon>
        <taxon>Spiralia</taxon>
        <taxon>Lophotrochozoa</taxon>
        <taxon>Mollusca</taxon>
        <taxon>Gastropoda</taxon>
        <taxon>Heterobranchia</taxon>
        <taxon>Euthyneura</taxon>
        <taxon>Panpulmonata</taxon>
        <taxon>Eupulmonata</taxon>
        <taxon>Stylommatophora</taxon>
        <taxon>Helicina</taxon>
        <taxon>Arionoidea</taxon>
        <taxon>Arionidae</taxon>
        <taxon>Arion</taxon>
    </lineage>
</organism>
<dbReference type="FunFam" id="3.30.930.10:FF:000035">
    <property type="entry name" value="Putative lipoyltransferase 2, mitochondrial"/>
    <property type="match status" value="1"/>
</dbReference>
<dbReference type="AlphaFoldDB" id="A0A0B6ZM13"/>
<evidence type="ECO:0000256" key="4">
    <source>
        <dbReference type="ARBA" id="ARBA00012334"/>
    </source>
</evidence>
<dbReference type="EMBL" id="HACG01022824">
    <property type="protein sequence ID" value="CEK69689.1"/>
    <property type="molecule type" value="Transcribed_RNA"/>
</dbReference>
<evidence type="ECO:0000259" key="9">
    <source>
        <dbReference type="PROSITE" id="PS51733"/>
    </source>
</evidence>
<comment type="subcellular location">
    <subcellularLocation>
        <location evidence="1">Mitochondrion</location>
    </subcellularLocation>
</comment>